<organism evidence="3 4">
    <name type="scientific">Vibrio cholerae</name>
    <dbReference type="NCBI Taxonomy" id="666"/>
    <lineage>
        <taxon>Bacteria</taxon>
        <taxon>Pseudomonadati</taxon>
        <taxon>Pseudomonadota</taxon>
        <taxon>Gammaproteobacteria</taxon>
        <taxon>Vibrionales</taxon>
        <taxon>Vibrionaceae</taxon>
        <taxon>Vibrio</taxon>
    </lineage>
</organism>
<feature type="region of interest" description="Disordered" evidence="1">
    <location>
        <begin position="1"/>
        <end position="44"/>
    </location>
</feature>
<proteinExistence type="predicted"/>
<dbReference type="EMBL" id="CWQY01000014">
    <property type="protein sequence ID" value="CSC79499.1"/>
    <property type="molecule type" value="Genomic_DNA"/>
</dbReference>
<evidence type="ECO:0000313" key="4">
    <source>
        <dbReference type="Proteomes" id="UP000041770"/>
    </source>
</evidence>
<feature type="compositionally biased region" description="Low complexity" evidence="1">
    <location>
        <begin position="26"/>
        <end position="36"/>
    </location>
</feature>
<dbReference type="Proteomes" id="UP000046067">
    <property type="component" value="Unassembled WGS sequence"/>
</dbReference>
<feature type="compositionally biased region" description="Polar residues" evidence="1">
    <location>
        <begin position="1"/>
        <end position="12"/>
    </location>
</feature>
<name>A0A655ZPZ3_VIBCL</name>
<evidence type="ECO:0000313" key="2">
    <source>
        <dbReference type="EMBL" id="CSB82207.1"/>
    </source>
</evidence>
<dbReference type="EMBL" id="CWQJ01000005">
    <property type="protein sequence ID" value="CSB82207.1"/>
    <property type="molecule type" value="Genomic_DNA"/>
</dbReference>
<sequence length="132" mass="13474">MNSPATVASFQGTPIRKARGANNQPSSISSFSSGIPNQPPMPPNIPLIRAIKPIKAINIAPTFRASCRPAEAPPAAASITLAGLSSPPSRVMSSLSCGFSVSGIISFANSRPPGAAMNDAATKYSILTPIEA</sequence>
<gene>
    <name evidence="3" type="ORF">ERS013200_02305</name>
    <name evidence="2" type="ORF">ERS013201_01038</name>
</gene>
<evidence type="ECO:0000256" key="1">
    <source>
        <dbReference type="SAM" id="MobiDB-lite"/>
    </source>
</evidence>
<evidence type="ECO:0000313" key="5">
    <source>
        <dbReference type="Proteomes" id="UP000046067"/>
    </source>
</evidence>
<protein>
    <submittedName>
        <fullName evidence="3">Uncharacterized protein</fullName>
    </submittedName>
</protein>
<reference evidence="4 5" key="1">
    <citation type="submission" date="2015-07" db="EMBL/GenBank/DDBJ databases">
        <authorList>
            <consortium name="Pathogen Informatics"/>
        </authorList>
    </citation>
    <scope>NUCLEOTIDE SEQUENCE [LARGE SCALE GENOMIC DNA]</scope>
    <source>
        <strain evidence="3 4">A316</strain>
        <strain evidence="2 5">A325</strain>
    </source>
</reference>
<accession>A0A655ZPZ3</accession>
<dbReference type="Proteomes" id="UP000041770">
    <property type="component" value="Unassembled WGS sequence"/>
</dbReference>
<dbReference type="AlphaFoldDB" id="A0A655ZPZ3"/>
<evidence type="ECO:0000313" key="3">
    <source>
        <dbReference type="EMBL" id="CSC79499.1"/>
    </source>
</evidence>